<comment type="subcellular location">
    <subcellularLocation>
        <location evidence="1">Cell membrane</location>
        <topology evidence="1">Multi-pass membrane protein</topology>
    </subcellularLocation>
</comment>
<gene>
    <name evidence="10" type="ORF">COS12_02480</name>
</gene>
<evidence type="ECO:0000256" key="7">
    <source>
        <dbReference type="ARBA" id="ARBA00023136"/>
    </source>
</evidence>
<evidence type="ECO:0000256" key="1">
    <source>
        <dbReference type="ARBA" id="ARBA00004651"/>
    </source>
</evidence>
<name>A0A2M7E3X3_9BACT</name>
<proteinExistence type="predicted"/>
<reference evidence="11" key="1">
    <citation type="submission" date="2017-09" db="EMBL/GenBank/DDBJ databases">
        <title>Depth-based differentiation of microbial function through sediment-hosted aquifers and enrichment of novel symbionts in the deep terrestrial subsurface.</title>
        <authorList>
            <person name="Probst A.J."/>
            <person name="Ladd B."/>
            <person name="Jarett J.K."/>
            <person name="Geller-Mcgrath D.E."/>
            <person name="Sieber C.M.K."/>
            <person name="Emerson J.B."/>
            <person name="Anantharaman K."/>
            <person name="Thomas B.C."/>
            <person name="Malmstrom R."/>
            <person name="Stieglmeier M."/>
            <person name="Klingl A."/>
            <person name="Woyke T."/>
            <person name="Ryan C.M."/>
            <person name="Banfield J.F."/>
        </authorList>
    </citation>
    <scope>NUCLEOTIDE SEQUENCE [LARGE SCALE GENOMIC DNA]</scope>
</reference>
<evidence type="ECO:0000313" key="10">
    <source>
        <dbReference type="EMBL" id="PIV62430.1"/>
    </source>
</evidence>
<keyword evidence="6 8" id="KW-1133">Transmembrane helix</keyword>
<evidence type="ECO:0000256" key="3">
    <source>
        <dbReference type="ARBA" id="ARBA00022676"/>
    </source>
</evidence>
<dbReference type="GO" id="GO:0005886">
    <property type="term" value="C:plasma membrane"/>
    <property type="evidence" value="ECO:0007669"/>
    <property type="project" value="UniProtKB-SubCell"/>
</dbReference>
<keyword evidence="4" id="KW-0808">Transferase</keyword>
<feature type="transmembrane region" description="Helical" evidence="8">
    <location>
        <begin position="124"/>
        <end position="140"/>
    </location>
</feature>
<feature type="transmembrane region" description="Helical" evidence="8">
    <location>
        <begin position="97"/>
        <end position="118"/>
    </location>
</feature>
<keyword evidence="2" id="KW-1003">Cell membrane</keyword>
<dbReference type="InterPro" id="IPR038731">
    <property type="entry name" value="RgtA/B/C-like"/>
</dbReference>
<accession>A0A2M7E3X3</accession>
<dbReference type="Proteomes" id="UP000230116">
    <property type="component" value="Unassembled WGS sequence"/>
</dbReference>
<sequence length="503" mass="58204">MFDIFFIWQKIKKLFSRKDVIFIVILLIVYFITRLINLDKFPIFGDEGIYIRWAKTAWHDASWRFISLTDGRQPLQTWGTIPFLKLFPNNALLGGRMFAVATGLIGLTGIFALCFYLFGKKAAYWGVFFYILTPYFLFYDRMALMDSGVNTAFIWIWFFSILLVRTIRLDVALIFGLIAGLSLLSKSSVKLFIGLSALAPLLIFEQKKKDNVKKIINFFLLFLLVCFFAISIYNIQRLSPYMHYIAQKNGTFVRSFSQFLKNPMEGLIYHLQAVPEYVFIESGYILPFIGLFGLYLLFKKDRRLAIYLSIWLITSYLIIAVFSIVLYPRYVNFIAMLLIVPATYAVTRVNKVLSRTLIIIYILFVGYFNYTILFDFKKIPFPEIDQGQYINGGNSGWGAQEIIEIAREKAKSKPVLILAEGDFGMSGDVLSVFVNENDRINIKGYWPLNKEALISQQKELASNQVLVVYIYKKSYEPDLPLKLIKRFPKPKGETSMDLFELMP</sequence>
<evidence type="ECO:0000256" key="5">
    <source>
        <dbReference type="ARBA" id="ARBA00022692"/>
    </source>
</evidence>
<feature type="transmembrane region" description="Helical" evidence="8">
    <location>
        <begin position="277"/>
        <end position="297"/>
    </location>
</feature>
<evidence type="ECO:0000256" key="4">
    <source>
        <dbReference type="ARBA" id="ARBA00022679"/>
    </source>
</evidence>
<dbReference type="PANTHER" id="PTHR33908">
    <property type="entry name" value="MANNOSYLTRANSFERASE YKCB-RELATED"/>
    <property type="match status" value="1"/>
</dbReference>
<keyword evidence="3" id="KW-0328">Glycosyltransferase</keyword>
<organism evidence="10 11">
    <name type="scientific">Candidatus Roizmanbacteria bacterium CG01_land_8_20_14_3_00_33_9</name>
    <dbReference type="NCBI Taxonomy" id="1974843"/>
    <lineage>
        <taxon>Bacteria</taxon>
        <taxon>Candidatus Roizmaniibacteriota</taxon>
    </lineage>
</organism>
<evidence type="ECO:0000256" key="6">
    <source>
        <dbReference type="ARBA" id="ARBA00022989"/>
    </source>
</evidence>
<evidence type="ECO:0000313" key="11">
    <source>
        <dbReference type="Proteomes" id="UP000230116"/>
    </source>
</evidence>
<protein>
    <recommendedName>
        <fullName evidence="9">Glycosyltransferase RgtA/B/C/D-like domain-containing protein</fullName>
    </recommendedName>
</protein>
<dbReference type="EMBL" id="PETM01000060">
    <property type="protein sequence ID" value="PIV62430.1"/>
    <property type="molecule type" value="Genomic_DNA"/>
</dbReference>
<dbReference type="PANTHER" id="PTHR33908:SF11">
    <property type="entry name" value="MEMBRANE PROTEIN"/>
    <property type="match status" value="1"/>
</dbReference>
<feature type="transmembrane region" description="Helical" evidence="8">
    <location>
        <begin position="20"/>
        <end position="37"/>
    </location>
</feature>
<feature type="transmembrane region" description="Helical" evidence="8">
    <location>
        <begin position="330"/>
        <end position="346"/>
    </location>
</feature>
<dbReference type="Pfam" id="PF13231">
    <property type="entry name" value="PMT_2"/>
    <property type="match status" value="1"/>
</dbReference>
<evidence type="ECO:0000259" key="9">
    <source>
        <dbReference type="Pfam" id="PF13231"/>
    </source>
</evidence>
<dbReference type="GO" id="GO:0009103">
    <property type="term" value="P:lipopolysaccharide biosynthetic process"/>
    <property type="evidence" value="ECO:0007669"/>
    <property type="project" value="UniProtKB-ARBA"/>
</dbReference>
<dbReference type="GO" id="GO:0016763">
    <property type="term" value="F:pentosyltransferase activity"/>
    <property type="evidence" value="ECO:0007669"/>
    <property type="project" value="TreeGrafter"/>
</dbReference>
<evidence type="ECO:0000256" key="2">
    <source>
        <dbReference type="ARBA" id="ARBA00022475"/>
    </source>
</evidence>
<dbReference type="InterPro" id="IPR050297">
    <property type="entry name" value="LipidA_mod_glycosyltrf_83"/>
</dbReference>
<feature type="transmembrane region" description="Helical" evidence="8">
    <location>
        <begin position="358"/>
        <end position="376"/>
    </location>
</feature>
<comment type="caution">
    <text evidence="10">The sequence shown here is derived from an EMBL/GenBank/DDBJ whole genome shotgun (WGS) entry which is preliminary data.</text>
</comment>
<feature type="transmembrane region" description="Helical" evidence="8">
    <location>
        <begin position="152"/>
        <end position="181"/>
    </location>
</feature>
<feature type="transmembrane region" description="Helical" evidence="8">
    <location>
        <begin position="216"/>
        <end position="235"/>
    </location>
</feature>
<feature type="transmembrane region" description="Helical" evidence="8">
    <location>
        <begin position="304"/>
        <end position="324"/>
    </location>
</feature>
<keyword evidence="7 8" id="KW-0472">Membrane</keyword>
<keyword evidence="5 8" id="KW-0812">Transmembrane</keyword>
<dbReference type="AlphaFoldDB" id="A0A2M7E3X3"/>
<feature type="domain" description="Glycosyltransferase RgtA/B/C/D-like" evidence="9">
    <location>
        <begin position="74"/>
        <end position="229"/>
    </location>
</feature>
<evidence type="ECO:0000256" key="8">
    <source>
        <dbReference type="SAM" id="Phobius"/>
    </source>
</evidence>